<dbReference type="VEuPathDB" id="VectorBase:ACUA023786"/>
<evidence type="ECO:0000313" key="1">
    <source>
        <dbReference type="EnsemblMetazoa" id="ACUA023786-PA"/>
    </source>
</evidence>
<proteinExistence type="predicted"/>
<reference evidence="2" key="1">
    <citation type="submission" date="2013-09" db="EMBL/GenBank/DDBJ databases">
        <title>The Genome Sequence of Anopheles culicifacies species A.</title>
        <authorList>
            <consortium name="The Broad Institute Genomics Platform"/>
            <person name="Neafsey D.E."/>
            <person name="Besansky N."/>
            <person name="Howell P."/>
            <person name="Walton C."/>
            <person name="Young S.K."/>
            <person name="Zeng Q."/>
            <person name="Gargeya S."/>
            <person name="Fitzgerald M."/>
            <person name="Haas B."/>
            <person name="Abouelleil A."/>
            <person name="Allen A.W."/>
            <person name="Alvarado L."/>
            <person name="Arachchi H.M."/>
            <person name="Berlin A.M."/>
            <person name="Chapman S.B."/>
            <person name="Gainer-Dewar J."/>
            <person name="Goldberg J."/>
            <person name="Griggs A."/>
            <person name="Gujja S."/>
            <person name="Hansen M."/>
            <person name="Howarth C."/>
            <person name="Imamovic A."/>
            <person name="Ireland A."/>
            <person name="Larimer J."/>
            <person name="McCowan C."/>
            <person name="Murphy C."/>
            <person name="Pearson M."/>
            <person name="Poon T.W."/>
            <person name="Priest M."/>
            <person name="Roberts A."/>
            <person name="Saif S."/>
            <person name="Shea T."/>
            <person name="Sisk P."/>
            <person name="Sykes S."/>
            <person name="Wortman J."/>
            <person name="Nusbaum C."/>
            <person name="Birren B."/>
        </authorList>
    </citation>
    <scope>NUCLEOTIDE SEQUENCE [LARGE SCALE GENOMIC DNA]</scope>
    <source>
        <strain evidence="2">A-37</strain>
    </source>
</reference>
<accession>A0A182MQE9</accession>
<protein>
    <submittedName>
        <fullName evidence="1">Uncharacterized protein</fullName>
    </submittedName>
</protein>
<keyword evidence="2" id="KW-1185">Reference proteome</keyword>
<reference evidence="1" key="2">
    <citation type="submission" date="2020-05" db="UniProtKB">
        <authorList>
            <consortium name="EnsemblMetazoa"/>
        </authorList>
    </citation>
    <scope>IDENTIFICATION</scope>
    <source>
        <strain evidence="1">A-37</strain>
    </source>
</reference>
<dbReference type="AlphaFoldDB" id="A0A182MQE9"/>
<dbReference type="EMBL" id="AXCM01012259">
    <property type="status" value="NOT_ANNOTATED_CDS"/>
    <property type="molecule type" value="Genomic_DNA"/>
</dbReference>
<name>A0A182MQE9_9DIPT</name>
<dbReference type="Proteomes" id="UP000075883">
    <property type="component" value="Unassembled WGS sequence"/>
</dbReference>
<evidence type="ECO:0000313" key="2">
    <source>
        <dbReference type="Proteomes" id="UP000075883"/>
    </source>
</evidence>
<dbReference type="EnsemblMetazoa" id="ACUA023786-RA">
    <property type="protein sequence ID" value="ACUA023786-PA"/>
    <property type="gene ID" value="ACUA023786"/>
</dbReference>
<organism evidence="1 2">
    <name type="scientific">Anopheles culicifacies</name>
    <dbReference type="NCBI Taxonomy" id="139723"/>
    <lineage>
        <taxon>Eukaryota</taxon>
        <taxon>Metazoa</taxon>
        <taxon>Ecdysozoa</taxon>
        <taxon>Arthropoda</taxon>
        <taxon>Hexapoda</taxon>
        <taxon>Insecta</taxon>
        <taxon>Pterygota</taxon>
        <taxon>Neoptera</taxon>
        <taxon>Endopterygota</taxon>
        <taxon>Diptera</taxon>
        <taxon>Nematocera</taxon>
        <taxon>Culicoidea</taxon>
        <taxon>Culicidae</taxon>
        <taxon>Anophelinae</taxon>
        <taxon>Anopheles</taxon>
        <taxon>culicifacies species complex</taxon>
    </lineage>
</organism>
<sequence length="118" mass="13626">MTKIVGAKRMKNVSVLTPTGGRTSEDGSLIRIPQEQLEVLGRGPIARRSVVLLELVERFFYWFRHDCFSTTHRSRDRSRETAKTLQQVARTIKNRLKTSRCTIVSEVSWPVRVRGVRE</sequence>